<dbReference type="InterPro" id="IPR000182">
    <property type="entry name" value="GNAT_dom"/>
</dbReference>
<dbReference type="PANTHER" id="PTHR43415">
    <property type="entry name" value="SPERMIDINE N(1)-ACETYLTRANSFERASE"/>
    <property type="match status" value="1"/>
</dbReference>
<dbReference type="eggNOG" id="COG1247">
    <property type="taxonomic scope" value="Bacteria"/>
</dbReference>
<sequence length="177" mass="20066">MKKLQLQNGKEMIIREAEKKDAQSMIDFYNFVGGETDFLSFGKNEFKMNLHEYENFITSTTLEDNSILMLATIDEKIVSIASITSENKNRTKHVGTLGIVIQEQYCGLGLGNIIMNHLINWASSNGITKKVALVTREDNIRAIKLYKKLGFEEEGLLKKDTYINGIYYNTLVMGLAL</sequence>
<dbReference type="CDD" id="cd04301">
    <property type="entry name" value="NAT_SF"/>
    <property type="match status" value="1"/>
</dbReference>
<dbReference type="OrthoDB" id="9802340at2"/>
<gene>
    <name evidence="2" type="ORF">BAMA_21415</name>
</gene>
<dbReference type="STRING" id="574376.BAMA_21415"/>
<proteinExistence type="predicted"/>
<evidence type="ECO:0000313" key="3">
    <source>
        <dbReference type="Proteomes" id="UP000027822"/>
    </source>
</evidence>
<name>A0A073JRV6_9BACI</name>
<keyword evidence="3" id="KW-1185">Reference proteome</keyword>
<feature type="domain" description="N-acetyltransferase" evidence="1">
    <location>
        <begin position="12"/>
        <end position="177"/>
    </location>
</feature>
<evidence type="ECO:0000259" key="1">
    <source>
        <dbReference type="PROSITE" id="PS51186"/>
    </source>
</evidence>
<dbReference type="PROSITE" id="PS51186">
    <property type="entry name" value="GNAT"/>
    <property type="match status" value="1"/>
</dbReference>
<comment type="caution">
    <text evidence="2">The sequence shown here is derived from an EMBL/GenBank/DDBJ whole genome shotgun (WGS) entry which is preliminary data.</text>
</comment>
<dbReference type="InterPro" id="IPR016181">
    <property type="entry name" value="Acyl_CoA_acyltransferase"/>
</dbReference>
<dbReference type="EMBL" id="JOTN01000061">
    <property type="protein sequence ID" value="KEK17060.1"/>
    <property type="molecule type" value="Genomic_DNA"/>
</dbReference>
<reference evidence="2 3" key="1">
    <citation type="submission" date="2014-06" db="EMBL/GenBank/DDBJ databases">
        <title>Draft genome sequence of Bacillus manliponensis JCM 15802 (MCCC 1A00708).</title>
        <authorList>
            <person name="Lai Q."/>
            <person name="Liu Y."/>
            <person name="Shao Z."/>
        </authorList>
    </citation>
    <scope>NUCLEOTIDE SEQUENCE [LARGE SCALE GENOMIC DNA]</scope>
    <source>
        <strain evidence="2 3">JCM 15802</strain>
    </source>
</reference>
<dbReference type="RefSeq" id="WP_034644380.1">
    <property type="nucleotide sequence ID" value="NZ_CBCSJC010000060.1"/>
</dbReference>
<organism evidence="2 3">
    <name type="scientific">Bacillus manliponensis</name>
    <dbReference type="NCBI Taxonomy" id="574376"/>
    <lineage>
        <taxon>Bacteria</taxon>
        <taxon>Bacillati</taxon>
        <taxon>Bacillota</taxon>
        <taxon>Bacilli</taxon>
        <taxon>Bacillales</taxon>
        <taxon>Bacillaceae</taxon>
        <taxon>Bacillus</taxon>
        <taxon>Bacillus cereus group</taxon>
    </lineage>
</organism>
<evidence type="ECO:0000313" key="2">
    <source>
        <dbReference type="EMBL" id="KEK17060.1"/>
    </source>
</evidence>
<dbReference type="PANTHER" id="PTHR43415:SF3">
    <property type="entry name" value="GNAT-FAMILY ACETYLTRANSFERASE"/>
    <property type="match status" value="1"/>
</dbReference>
<dbReference type="GO" id="GO:0016747">
    <property type="term" value="F:acyltransferase activity, transferring groups other than amino-acyl groups"/>
    <property type="evidence" value="ECO:0007669"/>
    <property type="project" value="InterPro"/>
</dbReference>
<accession>A0A073JRV6</accession>
<keyword evidence="2" id="KW-0808">Transferase</keyword>
<protein>
    <submittedName>
        <fullName evidence="2">GNAT family acetyltransferase</fullName>
    </submittedName>
</protein>
<dbReference type="AlphaFoldDB" id="A0A073JRV6"/>
<dbReference type="Pfam" id="PF00583">
    <property type="entry name" value="Acetyltransf_1"/>
    <property type="match status" value="1"/>
</dbReference>
<dbReference type="Gene3D" id="3.40.630.30">
    <property type="match status" value="1"/>
</dbReference>
<dbReference type="Proteomes" id="UP000027822">
    <property type="component" value="Unassembled WGS sequence"/>
</dbReference>
<dbReference type="SUPFAM" id="SSF55729">
    <property type="entry name" value="Acyl-CoA N-acyltransferases (Nat)"/>
    <property type="match status" value="1"/>
</dbReference>